<dbReference type="PROSITE" id="PS50931">
    <property type="entry name" value="HTH_LYSR"/>
    <property type="match status" value="1"/>
</dbReference>
<dbReference type="GO" id="GO:0006351">
    <property type="term" value="P:DNA-templated transcription"/>
    <property type="evidence" value="ECO:0007669"/>
    <property type="project" value="TreeGrafter"/>
</dbReference>
<keyword evidence="4" id="KW-0804">Transcription</keyword>
<keyword evidence="2" id="KW-0805">Transcription regulation</keyword>
<sequence>MSAISSLESMSGLVAFVASVETGGFAPAGRRLGVSASAVGKAVARLEARLGVRLLHRTTRSIALTGEGNLLFERAMRIIEDVQEAENAIAETRTFPRGLLKVSIPAAMGRRIIVPALDQFIAAYPKVVLDVSLDDRMVDIVEGGFDLVLRTGGLDDSRLIARKLAPHRFVTCGSPAYLERRGAPETPDDVPAHTCLRLRFPTTGRLEYWAFKGWKPPGRPANGPVFNDIEAVALAAIAGLGLAQLPHYLAARAIADGRLRTVLADYAVSRGDIWLIRPPASSESPRVRVFATFLTKLIESV</sequence>
<organism evidence="6 7">
    <name type="scientific">Mesorhizobium huakuii</name>
    <dbReference type="NCBI Taxonomy" id="28104"/>
    <lineage>
        <taxon>Bacteria</taxon>
        <taxon>Pseudomonadati</taxon>
        <taxon>Pseudomonadota</taxon>
        <taxon>Alphaproteobacteria</taxon>
        <taxon>Hyphomicrobiales</taxon>
        <taxon>Phyllobacteriaceae</taxon>
        <taxon>Mesorhizobium</taxon>
    </lineage>
</organism>
<dbReference type="PANTHER" id="PTHR30537">
    <property type="entry name" value="HTH-TYPE TRANSCRIPTIONAL REGULATOR"/>
    <property type="match status" value="1"/>
</dbReference>
<accession>A0A7G6SVM4</accession>
<dbReference type="SUPFAM" id="SSF53850">
    <property type="entry name" value="Periplasmic binding protein-like II"/>
    <property type="match status" value="1"/>
</dbReference>
<dbReference type="Gene3D" id="1.10.10.10">
    <property type="entry name" value="Winged helix-like DNA-binding domain superfamily/Winged helix DNA-binding domain"/>
    <property type="match status" value="1"/>
</dbReference>
<dbReference type="InterPro" id="IPR005119">
    <property type="entry name" value="LysR_subst-bd"/>
</dbReference>
<dbReference type="Gene3D" id="3.40.190.290">
    <property type="match status" value="1"/>
</dbReference>
<dbReference type="EMBL" id="CP050296">
    <property type="protein sequence ID" value="QND58556.1"/>
    <property type="molecule type" value="Genomic_DNA"/>
</dbReference>
<dbReference type="GO" id="GO:0043565">
    <property type="term" value="F:sequence-specific DNA binding"/>
    <property type="evidence" value="ECO:0007669"/>
    <property type="project" value="TreeGrafter"/>
</dbReference>
<evidence type="ECO:0000256" key="1">
    <source>
        <dbReference type="ARBA" id="ARBA00009437"/>
    </source>
</evidence>
<evidence type="ECO:0000256" key="3">
    <source>
        <dbReference type="ARBA" id="ARBA00023125"/>
    </source>
</evidence>
<proteinExistence type="inferred from homology"/>
<dbReference type="CDD" id="cd08422">
    <property type="entry name" value="PBP2_CrgA_like"/>
    <property type="match status" value="1"/>
</dbReference>
<dbReference type="InterPro" id="IPR058163">
    <property type="entry name" value="LysR-type_TF_proteobact-type"/>
</dbReference>
<evidence type="ECO:0000313" key="6">
    <source>
        <dbReference type="EMBL" id="QND58556.1"/>
    </source>
</evidence>
<reference evidence="7" key="1">
    <citation type="journal article" date="2020" name="Mol. Plant Microbe">
        <title>Rhizobial microsymbionts of the narrowly endemic Oxytropis species growing in Kamchatka are characterized by significant genetic diversity and possess a set of genes that are associated with T3SS and T6SS secretion systems and can affect the development of symbiosis.</title>
        <authorList>
            <person name="Safronova V."/>
            <person name="Guro P."/>
            <person name="Sazanova A."/>
            <person name="Kuznetsova I."/>
            <person name="Belimov A."/>
            <person name="Yakubov V."/>
            <person name="Chirak E."/>
            <person name="Afonin A."/>
            <person name="Gogolev Y."/>
            <person name="Andronov E."/>
            <person name="Tikhonovich I."/>
        </authorList>
    </citation>
    <scope>NUCLEOTIDE SEQUENCE [LARGE SCALE GENOMIC DNA]</scope>
    <source>
        <strain evidence="7">583</strain>
    </source>
</reference>
<evidence type="ECO:0000256" key="2">
    <source>
        <dbReference type="ARBA" id="ARBA00023015"/>
    </source>
</evidence>
<dbReference type="AlphaFoldDB" id="A0A7G6SVM4"/>
<protein>
    <submittedName>
        <fullName evidence="6">LysR family transcriptional regulator</fullName>
    </submittedName>
</protein>
<feature type="domain" description="HTH lysR-type" evidence="5">
    <location>
        <begin position="13"/>
        <end position="65"/>
    </location>
</feature>
<dbReference type="PANTHER" id="PTHR30537:SF72">
    <property type="entry name" value="LYSR FAMILY TRANSCRIPTIONAL REGULATOR"/>
    <property type="match status" value="1"/>
</dbReference>
<dbReference type="FunFam" id="1.10.10.10:FF:000001">
    <property type="entry name" value="LysR family transcriptional regulator"/>
    <property type="match status" value="1"/>
</dbReference>
<name>A0A7G6SVM4_9HYPH</name>
<evidence type="ECO:0000256" key="4">
    <source>
        <dbReference type="ARBA" id="ARBA00023163"/>
    </source>
</evidence>
<dbReference type="Proteomes" id="UP000515465">
    <property type="component" value="Chromosome"/>
</dbReference>
<dbReference type="SUPFAM" id="SSF46785">
    <property type="entry name" value="Winged helix' DNA-binding domain"/>
    <property type="match status" value="1"/>
</dbReference>
<dbReference type="Pfam" id="PF03466">
    <property type="entry name" value="LysR_substrate"/>
    <property type="match status" value="1"/>
</dbReference>
<dbReference type="InterPro" id="IPR000847">
    <property type="entry name" value="LysR_HTH_N"/>
</dbReference>
<dbReference type="Pfam" id="PF00126">
    <property type="entry name" value="HTH_1"/>
    <property type="match status" value="1"/>
</dbReference>
<keyword evidence="3" id="KW-0238">DNA-binding</keyword>
<gene>
    <name evidence="6" type="ORF">HB778_19605</name>
</gene>
<evidence type="ECO:0000313" key="7">
    <source>
        <dbReference type="Proteomes" id="UP000515465"/>
    </source>
</evidence>
<evidence type="ECO:0000259" key="5">
    <source>
        <dbReference type="PROSITE" id="PS50931"/>
    </source>
</evidence>
<dbReference type="GO" id="GO:0003700">
    <property type="term" value="F:DNA-binding transcription factor activity"/>
    <property type="evidence" value="ECO:0007669"/>
    <property type="project" value="InterPro"/>
</dbReference>
<dbReference type="InterPro" id="IPR036388">
    <property type="entry name" value="WH-like_DNA-bd_sf"/>
</dbReference>
<dbReference type="InterPro" id="IPR036390">
    <property type="entry name" value="WH_DNA-bd_sf"/>
</dbReference>
<comment type="similarity">
    <text evidence="1">Belongs to the LysR transcriptional regulatory family.</text>
</comment>